<dbReference type="InterPro" id="IPR032456">
    <property type="entry name" value="Peptidase_M48_N"/>
</dbReference>
<dbReference type="GO" id="GO:0006508">
    <property type="term" value="P:proteolysis"/>
    <property type="evidence" value="ECO:0007669"/>
    <property type="project" value="UniProtKB-KW"/>
</dbReference>
<dbReference type="KEGG" id="arev:RVR_2294"/>
<keyword evidence="4 6" id="KW-0862">Zinc</keyword>
<dbReference type="PANTHER" id="PTHR10120">
    <property type="entry name" value="CAAX PRENYL PROTEASE 1"/>
    <property type="match status" value="1"/>
</dbReference>
<comment type="cofactor">
    <cofactor evidence="6">
        <name>Zn(2+)</name>
        <dbReference type="ChEBI" id="CHEBI:29105"/>
    </cofactor>
    <text evidence="6">Binds 1 zinc ion per subunit.</text>
</comment>
<evidence type="ECO:0000256" key="7">
    <source>
        <dbReference type="SAM" id="MobiDB-lite"/>
    </source>
</evidence>
<feature type="region of interest" description="Disordered" evidence="7">
    <location>
        <begin position="1"/>
        <end position="57"/>
    </location>
</feature>
<keyword evidence="1 6" id="KW-0645">Protease</keyword>
<dbReference type="Proteomes" id="UP000595703">
    <property type="component" value="Chromosome"/>
</dbReference>
<dbReference type="InterPro" id="IPR001915">
    <property type="entry name" value="Peptidase_M48"/>
</dbReference>
<keyword evidence="2" id="KW-0479">Metal-binding</keyword>
<feature type="transmembrane region" description="Helical" evidence="8">
    <location>
        <begin position="158"/>
        <end position="177"/>
    </location>
</feature>
<dbReference type="GO" id="GO:0004222">
    <property type="term" value="F:metalloendopeptidase activity"/>
    <property type="evidence" value="ECO:0007669"/>
    <property type="project" value="InterPro"/>
</dbReference>
<keyword evidence="3 6" id="KW-0378">Hydrolase</keyword>
<protein>
    <submittedName>
        <fullName evidence="11">Putative peptidase</fullName>
    </submittedName>
</protein>
<comment type="similarity">
    <text evidence="6">Belongs to the peptidase M48 family.</text>
</comment>
<reference evidence="11 12" key="3">
    <citation type="journal article" date="2011" name="Nat. Chem. Biol.">
        <title>Reveromycin A biosynthesis uses RevG and RevJ for stereospecific spiroacetal formation.</title>
        <authorList>
            <person name="Takahashi S."/>
            <person name="Toyoda A."/>
            <person name="Sekiyama Y."/>
            <person name="Takagi H."/>
            <person name="Nogawa T."/>
            <person name="Uramoto M."/>
            <person name="Suzuki R."/>
            <person name="Koshino H."/>
            <person name="Kumano T."/>
            <person name="Panthee S."/>
            <person name="Dairi T."/>
            <person name="Ishikawa J."/>
            <person name="Ikeda H."/>
            <person name="Sakaki Y."/>
            <person name="Osada H."/>
        </authorList>
    </citation>
    <scope>NUCLEOTIDE SEQUENCE [LARGE SCALE GENOMIC DNA]</scope>
    <source>
        <strain evidence="11 12">SN-593</strain>
    </source>
</reference>
<reference evidence="11 12" key="4">
    <citation type="journal article" date="2020" name="Sci. Rep.">
        <title>beta-carboline chemical signals induce reveromycin production through a LuxR family regulator in Streptomyces sp. SN-593.</title>
        <authorList>
            <person name="Panthee S."/>
            <person name="Kito N."/>
            <person name="Hayashi T."/>
            <person name="Shimizu T."/>
            <person name="Ishikawa J."/>
            <person name="Hamamoto H."/>
            <person name="Osada H."/>
            <person name="Takahashi S."/>
        </authorList>
    </citation>
    <scope>NUCLEOTIDE SEQUENCE [LARGE SCALE GENOMIC DNA]</scope>
    <source>
        <strain evidence="11 12">SN-593</strain>
    </source>
</reference>
<evidence type="ECO:0000256" key="1">
    <source>
        <dbReference type="ARBA" id="ARBA00022670"/>
    </source>
</evidence>
<keyword evidence="12" id="KW-1185">Reference proteome</keyword>
<keyword evidence="8" id="KW-1133">Transmembrane helix</keyword>
<dbReference type="Pfam" id="PF01435">
    <property type="entry name" value="Peptidase_M48"/>
    <property type="match status" value="1"/>
</dbReference>
<dbReference type="Gene3D" id="3.30.2010.10">
    <property type="entry name" value="Metalloproteases ('zincins'), catalytic domain"/>
    <property type="match status" value="1"/>
</dbReference>
<evidence type="ECO:0000256" key="8">
    <source>
        <dbReference type="SAM" id="Phobius"/>
    </source>
</evidence>
<gene>
    <name evidence="11" type="ORF">RVR_2294</name>
</gene>
<keyword evidence="8" id="KW-0472">Membrane</keyword>
<evidence type="ECO:0000256" key="6">
    <source>
        <dbReference type="RuleBase" id="RU003983"/>
    </source>
</evidence>
<evidence type="ECO:0000256" key="4">
    <source>
        <dbReference type="ARBA" id="ARBA00022833"/>
    </source>
</evidence>
<organism evidence="11 12">
    <name type="scientific">Actinacidiphila reveromycinica</name>
    <dbReference type="NCBI Taxonomy" id="659352"/>
    <lineage>
        <taxon>Bacteria</taxon>
        <taxon>Bacillati</taxon>
        <taxon>Actinomycetota</taxon>
        <taxon>Actinomycetes</taxon>
        <taxon>Kitasatosporales</taxon>
        <taxon>Streptomycetaceae</taxon>
        <taxon>Actinacidiphila</taxon>
    </lineage>
</organism>
<reference evidence="11 12" key="2">
    <citation type="journal article" date="2011" name="J. Antibiot.">
        <title>Furaquinocins I and J: novel polyketide isoprenoid hybrid compounds from Streptomyces reveromyceticus SN-593.</title>
        <authorList>
            <person name="Panthee S."/>
            <person name="Takahashi S."/>
            <person name="Takagi H."/>
            <person name="Nogawa T."/>
            <person name="Oowada E."/>
            <person name="Uramoto M."/>
            <person name="Osada H."/>
        </authorList>
    </citation>
    <scope>NUCLEOTIDE SEQUENCE [LARGE SCALE GENOMIC DNA]</scope>
    <source>
        <strain evidence="11 12">SN-593</strain>
    </source>
</reference>
<keyword evidence="5 6" id="KW-0482">Metalloprotease</keyword>
<feature type="transmembrane region" description="Helical" evidence="8">
    <location>
        <begin position="183"/>
        <end position="206"/>
    </location>
</feature>
<feature type="compositionally biased region" description="Basic and acidic residues" evidence="7">
    <location>
        <begin position="1"/>
        <end position="12"/>
    </location>
</feature>
<reference evidence="11 12" key="1">
    <citation type="journal article" date="2010" name="J. Bacteriol.">
        <title>Biochemical characterization of a novel indole prenyltransferase from Streptomyces sp. SN-593.</title>
        <authorList>
            <person name="Takahashi S."/>
            <person name="Takagi H."/>
            <person name="Toyoda A."/>
            <person name="Uramoto M."/>
            <person name="Nogawa T."/>
            <person name="Ueki M."/>
            <person name="Sakaki Y."/>
            <person name="Osada H."/>
        </authorList>
    </citation>
    <scope>NUCLEOTIDE SEQUENCE [LARGE SCALE GENOMIC DNA]</scope>
    <source>
        <strain evidence="11 12">SN-593</strain>
    </source>
</reference>
<dbReference type="GO" id="GO:0046872">
    <property type="term" value="F:metal ion binding"/>
    <property type="evidence" value="ECO:0007669"/>
    <property type="project" value="UniProtKB-KW"/>
</dbReference>
<feature type="transmembrane region" description="Helical" evidence="8">
    <location>
        <begin position="73"/>
        <end position="93"/>
    </location>
</feature>
<feature type="domain" description="Peptidase M48" evidence="9">
    <location>
        <begin position="225"/>
        <end position="421"/>
    </location>
</feature>
<dbReference type="AlphaFoldDB" id="A0A7U3UQF0"/>
<evidence type="ECO:0000259" key="10">
    <source>
        <dbReference type="Pfam" id="PF16491"/>
    </source>
</evidence>
<feature type="transmembrane region" description="Helical" evidence="8">
    <location>
        <begin position="337"/>
        <end position="358"/>
    </location>
</feature>
<dbReference type="RefSeq" id="WP_237404633.1">
    <property type="nucleotide sequence ID" value="NZ_AP018365.1"/>
</dbReference>
<evidence type="ECO:0000313" key="11">
    <source>
        <dbReference type="EMBL" id="BBA96818.1"/>
    </source>
</evidence>
<evidence type="ECO:0000259" key="9">
    <source>
        <dbReference type="Pfam" id="PF01435"/>
    </source>
</evidence>
<name>A0A7U3UQF0_9ACTN</name>
<evidence type="ECO:0000313" key="12">
    <source>
        <dbReference type="Proteomes" id="UP000595703"/>
    </source>
</evidence>
<feature type="compositionally biased region" description="Gly residues" evidence="7">
    <location>
        <begin position="25"/>
        <end position="47"/>
    </location>
</feature>
<sequence>MSGEDVSGRDPDGAGAVEGPHGAQYGPGGQDGHGRGGGPGGRGGGGRTPEPVGEGPDFTAEQVARGRALRRQVLPLSLASAAASLALPLALGLTSGGARLVGAFGTGWAPRVVGAAVTLVVLGEAVGLPFAARGRVVRVRYGLVTQGWGGWAVDRVRGLAVSLPLALGALFAVYALAGVTGRWWVWAALGAAALAVLLSFLAPLVLEPLFNRFTPMEPGPLRTDLLALAARDGVAVRDVLVADASRRTTALNAYVSGLGRTRRIVVHDTLLATADPREVELVVAHELGHVVHHDVARGTLLGALGAAAGVCVLAAVVTWEPLLHAAGVRHFADPRSAWLLAAAAAVGGALAGPLTAVLSRRIERRADQHALDTTGDPATFIAMQRRLTVANVADPAPPRVAHALLGSHPTAAERIAAARAWAAAG</sequence>
<evidence type="ECO:0000256" key="2">
    <source>
        <dbReference type="ARBA" id="ARBA00022723"/>
    </source>
</evidence>
<evidence type="ECO:0000256" key="5">
    <source>
        <dbReference type="ARBA" id="ARBA00023049"/>
    </source>
</evidence>
<keyword evidence="8" id="KW-0812">Transmembrane</keyword>
<evidence type="ECO:0000256" key="3">
    <source>
        <dbReference type="ARBA" id="ARBA00022801"/>
    </source>
</evidence>
<dbReference type="Pfam" id="PF16491">
    <property type="entry name" value="Peptidase_M48_N"/>
    <property type="match status" value="1"/>
</dbReference>
<dbReference type="EMBL" id="AP018365">
    <property type="protein sequence ID" value="BBA96818.1"/>
    <property type="molecule type" value="Genomic_DNA"/>
</dbReference>
<feature type="domain" description="CAAX prenyl protease 1 N-terminal" evidence="10">
    <location>
        <begin position="58"/>
        <end position="212"/>
    </location>
</feature>
<feature type="transmembrane region" description="Helical" evidence="8">
    <location>
        <begin position="299"/>
        <end position="317"/>
    </location>
</feature>
<accession>A0A7U3UQF0</accession>
<feature type="transmembrane region" description="Helical" evidence="8">
    <location>
        <begin position="113"/>
        <end position="132"/>
    </location>
</feature>
<proteinExistence type="inferred from homology"/>